<dbReference type="eggNOG" id="COG0500">
    <property type="taxonomic scope" value="Bacteria"/>
</dbReference>
<name>B8KVL4_9GAMM</name>
<dbReference type="Gene3D" id="3.40.50.150">
    <property type="entry name" value="Vaccinia Virus protein VP39"/>
    <property type="match status" value="1"/>
</dbReference>
<dbReference type="AlphaFoldDB" id="B8KVL4"/>
<dbReference type="EMBL" id="DS999411">
    <property type="protein sequence ID" value="EED35095.1"/>
    <property type="molecule type" value="Genomic_DNA"/>
</dbReference>
<evidence type="ECO:0000313" key="3">
    <source>
        <dbReference type="EMBL" id="EED35095.1"/>
    </source>
</evidence>
<dbReference type="PANTHER" id="PTHR43861">
    <property type="entry name" value="TRANS-ACONITATE 2-METHYLTRANSFERASE-RELATED"/>
    <property type="match status" value="1"/>
</dbReference>
<dbReference type="OrthoDB" id="9760689at2"/>
<evidence type="ECO:0000256" key="1">
    <source>
        <dbReference type="ARBA" id="ARBA00022679"/>
    </source>
</evidence>
<accession>B8KVL4</accession>
<dbReference type="RefSeq" id="WP_009019842.1">
    <property type="nucleotide sequence ID" value="NZ_DS999411.1"/>
</dbReference>
<feature type="domain" description="Methyltransferase" evidence="2">
    <location>
        <begin position="80"/>
        <end position="175"/>
    </location>
</feature>
<dbReference type="CDD" id="cd02440">
    <property type="entry name" value="AdoMet_MTases"/>
    <property type="match status" value="1"/>
</dbReference>
<keyword evidence="3" id="KW-0489">Methyltransferase</keyword>
<dbReference type="SUPFAM" id="SSF53335">
    <property type="entry name" value="S-adenosyl-L-methionine-dependent methyltransferases"/>
    <property type="match status" value="1"/>
</dbReference>
<dbReference type="InterPro" id="IPR041698">
    <property type="entry name" value="Methyltransf_25"/>
</dbReference>
<proteinExistence type="predicted"/>
<dbReference type="STRING" id="565045.NOR51B_1038"/>
<dbReference type="HOGENOM" id="CLU_037990_16_0_6"/>
<keyword evidence="1 3" id="KW-0808">Transferase</keyword>
<evidence type="ECO:0000313" key="4">
    <source>
        <dbReference type="Proteomes" id="UP000004699"/>
    </source>
</evidence>
<dbReference type="Pfam" id="PF13649">
    <property type="entry name" value="Methyltransf_25"/>
    <property type="match status" value="1"/>
</dbReference>
<dbReference type="Proteomes" id="UP000004699">
    <property type="component" value="Unassembled WGS sequence"/>
</dbReference>
<organism evidence="3 4">
    <name type="scientific">Luminiphilus syltensis NOR5-1B</name>
    <dbReference type="NCBI Taxonomy" id="565045"/>
    <lineage>
        <taxon>Bacteria</taxon>
        <taxon>Pseudomonadati</taxon>
        <taxon>Pseudomonadota</taxon>
        <taxon>Gammaproteobacteria</taxon>
        <taxon>Cellvibrionales</taxon>
        <taxon>Halieaceae</taxon>
        <taxon>Luminiphilus</taxon>
    </lineage>
</organism>
<dbReference type="GO" id="GO:0032259">
    <property type="term" value="P:methylation"/>
    <property type="evidence" value="ECO:0007669"/>
    <property type="project" value="UniProtKB-KW"/>
</dbReference>
<gene>
    <name evidence="3" type="ORF">NOR51B_1038</name>
</gene>
<reference evidence="4" key="1">
    <citation type="journal article" date="2013" name="BMC Microbiol.">
        <title>Taxonomy and evolution of bacteriochlorophyll a-containing members of the OM60/NOR5 clade of marine gammaproteobacteria: description of Luminiphilus syltensis gen. nov., sp. nov., reclassification of Haliea rubra as Pseudohaliea rubra gen. nov., comb. nov., and emendation of Chromatocurvus halotolerans.</title>
        <authorList>
            <person name="Spring S."/>
            <person name="Riedel T."/>
            <person name="Sproer C."/>
            <person name="Yan S."/>
            <person name="Harder J."/>
            <person name="Fuchs B.M."/>
        </authorList>
    </citation>
    <scope>NUCLEOTIDE SEQUENCE [LARGE SCALE GENOMIC DNA]</scope>
    <source>
        <strain evidence="4">NOR51-B</strain>
    </source>
</reference>
<sequence>MPRFLLTVLLLLPLLTRADDSHYGYQPPSRDGIGKTYMTREISHVMGHRGAAWLERPSREREERTDLLLDALPIRDGDVVADLGAGSGYFSLPIAKRVGSGRVLAIDIQPEMLDLIRQRSSADNIQNIDTVLATVSDPKIPSSSVDLLLLVDAYHEFSHPREVMQGVMEGLVPGGKVILVEYRAEDPRVPIKPLHKMTEQQAKRELEAVGFNFVENLRSLPQQHILVFRKPLT</sequence>
<evidence type="ECO:0000259" key="2">
    <source>
        <dbReference type="Pfam" id="PF13649"/>
    </source>
</evidence>
<dbReference type="GO" id="GO:0008168">
    <property type="term" value="F:methyltransferase activity"/>
    <property type="evidence" value="ECO:0007669"/>
    <property type="project" value="UniProtKB-KW"/>
</dbReference>
<dbReference type="InterPro" id="IPR029063">
    <property type="entry name" value="SAM-dependent_MTases_sf"/>
</dbReference>
<protein>
    <submittedName>
        <fullName evidence="3">Methyltransferase type 11</fullName>
    </submittedName>
</protein>
<keyword evidence="4" id="KW-1185">Reference proteome</keyword>